<proteinExistence type="predicted"/>
<dbReference type="SUPFAM" id="SSF48371">
    <property type="entry name" value="ARM repeat"/>
    <property type="match status" value="1"/>
</dbReference>
<dbReference type="Pfam" id="PF08620">
    <property type="entry name" value="RPAP1_C"/>
    <property type="match status" value="1"/>
</dbReference>
<gene>
    <name evidence="2" type="ORF">LIER_05496</name>
</gene>
<keyword evidence="3" id="KW-1185">Reference proteome</keyword>
<dbReference type="PANTHER" id="PTHR47605">
    <property type="entry name" value="TRANSCRIPTIONAL ELONGATION REGULATOR MINIYO"/>
    <property type="match status" value="1"/>
</dbReference>
<dbReference type="InterPro" id="IPR016024">
    <property type="entry name" value="ARM-type_fold"/>
</dbReference>
<evidence type="ECO:0000313" key="2">
    <source>
        <dbReference type="EMBL" id="GAA0145257.1"/>
    </source>
</evidence>
<accession>A0AAV3P5L7</accession>
<dbReference type="EMBL" id="BAABME010000756">
    <property type="protein sequence ID" value="GAA0145257.1"/>
    <property type="molecule type" value="Genomic_DNA"/>
</dbReference>
<comment type="caution">
    <text evidence="2">The sequence shown here is derived from an EMBL/GenBank/DDBJ whole genome shotgun (WGS) entry which is preliminary data.</text>
</comment>
<dbReference type="InterPro" id="IPR055326">
    <property type="entry name" value="MINIYO"/>
</dbReference>
<dbReference type="PANTHER" id="PTHR47605:SF2">
    <property type="entry name" value="TRANSCRIPTIONAL ELONGATION REGULATOR MINIYO"/>
    <property type="match status" value="1"/>
</dbReference>
<evidence type="ECO:0000313" key="3">
    <source>
        <dbReference type="Proteomes" id="UP001454036"/>
    </source>
</evidence>
<dbReference type="InterPro" id="IPR013929">
    <property type="entry name" value="RPAP1_C"/>
</dbReference>
<protein>
    <recommendedName>
        <fullName evidence="1">RPAP1 C-terminal domain-containing protein</fullName>
    </recommendedName>
</protein>
<dbReference type="Proteomes" id="UP001454036">
    <property type="component" value="Unassembled WGS sequence"/>
</dbReference>
<dbReference type="AlphaFoldDB" id="A0AAV3P5L7"/>
<organism evidence="2 3">
    <name type="scientific">Lithospermum erythrorhizon</name>
    <name type="common">Purple gromwell</name>
    <name type="synonym">Lithospermum officinale var. erythrorhizon</name>
    <dbReference type="NCBI Taxonomy" id="34254"/>
    <lineage>
        <taxon>Eukaryota</taxon>
        <taxon>Viridiplantae</taxon>
        <taxon>Streptophyta</taxon>
        <taxon>Embryophyta</taxon>
        <taxon>Tracheophyta</taxon>
        <taxon>Spermatophyta</taxon>
        <taxon>Magnoliopsida</taxon>
        <taxon>eudicotyledons</taxon>
        <taxon>Gunneridae</taxon>
        <taxon>Pentapetalae</taxon>
        <taxon>asterids</taxon>
        <taxon>lamiids</taxon>
        <taxon>Boraginales</taxon>
        <taxon>Boraginaceae</taxon>
        <taxon>Boraginoideae</taxon>
        <taxon>Lithospermeae</taxon>
        <taxon>Lithospermum</taxon>
    </lineage>
</organism>
<sequence>MSADEISEAHAEILSKMRPELIQALRRSGQENLKRKNAFGSDTTSDSEVNKLHSGKARIDASTVSTGGSSDKALKELKDKRDVNAVSGAMPKSSSLWDGWTKRVEGVRDLRFSIDGNIVEGDVAVAPVITSFQKLYSEDNVSERDYIRTDGDPGAAGYTVKEAVALCQSMVPGQRSLALHLIASVLDRAARNILKNRVGTPLNHAGDHGSIDWEAIWAFALGPEPELALALRMCLDDNHSSVVLACAKAIHCVMCCDLNERYFDASEKSPIVTKDVLTAPVFRSRPEPDFGFLNGGFWKYSTKPSNSLPFRDGSALEGAEGEPTIKDDLVVSSQDIAAGLVRMGILPRILYLLETNPSGVLEECLISILIAIARHSPTCATAIMNCQRLVETIVNRFVMEDPTKINPSKIKSVKLLKVLACTQKINCADFISHGVFQKVMWHLYRPAFSINQWGKSGKEACRLSSTLLVQQLRFWKVCIKQGYGLSFFPDLFNFLSIWLDAPELGMLSAWDVLEEYAAIANEMYLVLESLTRTLPNFYQTKDVNRTTIIDKSEAWCWSYIGPIVDLALKWTKIGDIPYLSKFLVQQKDYKGAVMQSSTMDSLLWPMSSVLHMLSGVLEAVVPQNVELVKGFIPDFVPRITLAITKNGFMSFSEVNDEEYDGNIQGGKSFLRSLCYLRQNG</sequence>
<name>A0AAV3P5L7_LITER</name>
<feature type="domain" description="RPAP1 C-terminal" evidence="1">
    <location>
        <begin position="109"/>
        <end position="189"/>
    </location>
</feature>
<evidence type="ECO:0000259" key="1">
    <source>
        <dbReference type="Pfam" id="PF08620"/>
    </source>
</evidence>
<reference evidence="2 3" key="1">
    <citation type="submission" date="2024-01" db="EMBL/GenBank/DDBJ databases">
        <title>The complete chloroplast genome sequence of Lithospermum erythrorhizon: insights into the phylogenetic relationship among Boraginaceae species and the maternal lineages of purple gromwells.</title>
        <authorList>
            <person name="Okada T."/>
            <person name="Watanabe K."/>
        </authorList>
    </citation>
    <scope>NUCLEOTIDE SEQUENCE [LARGE SCALE GENOMIC DNA]</scope>
</reference>